<evidence type="ECO:0000256" key="1">
    <source>
        <dbReference type="SAM" id="MobiDB-lite"/>
    </source>
</evidence>
<dbReference type="EMBL" id="CP120371">
    <property type="protein sequence ID" value="WEX82462.1"/>
    <property type="molecule type" value="Genomic_DNA"/>
</dbReference>
<organism evidence="3 4">
    <name type="scientific">Sinorhizobium numidicum</name>
    <dbReference type="NCBI Taxonomy" id="680248"/>
    <lineage>
        <taxon>Bacteria</taxon>
        <taxon>Pseudomonadati</taxon>
        <taxon>Pseudomonadota</taxon>
        <taxon>Alphaproteobacteria</taxon>
        <taxon>Hyphomicrobiales</taxon>
        <taxon>Rhizobiaceae</taxon>
        <taxon>Sinorhizobium/Ensifer group</taxon>
        <taxon>Sinorhizobium</taxon>
    </lineage>
</organism>
<feature type="transmembrane region" description="Helical" evidence="2">
    <location>
        <begin position="37"/>
        <end position="59"/>
    </location>
</feature>
<evidence type="ECO:0000256" key="2">
    <source>
        <dbReference type="SAM" id="Phobius"/>
    </source>
</evidence>
<keyword evidence="2" id="KW-1133">Transmembrane helix</keyword>
<feature type="region of interest" description="Disordered" evidence="1">
    <location>
        <begin position="263"/>
        <end position="282"/>
    </location>
</feature>
<keyword evidence="4" id="KW-1185">Reference proteome</keyword>
<dbReference type="RefSeq" id="WP_280733197.1">
    <property type="nucleotide sequence ID" value="NZ_CP120368.1"/>
</dbReference>
<evidence type="ECO:0000313" key="4">
    <source>
        <dbReference type="Proteomes" id="UP001235547"/>
    </source>
</evidence>
<accession>A0ABY8CWD2</accession>
<gene>
    <name evidence="3" type="ORF">PYH38_004759</name>
</gene>
<keyword evidence="2" id="KW-0812">Transmembrane</keyword>
<keyword evidence="2" id="KW-0472">Membrane</keyword>
<dbReference type="Proteomes" id="UP001235547">
    <property type="component" value="Chromosome 1"/>
</dbReference>
<feature type="transmembrane region" description="Helical" evidence="2">
    <location>
        <begin position="156"/>
        <end position="175"/>
    </location>
</feature>
<feature type="transmembrane region" description="Helical" evidence="2">
    <location>
        <begin position="71"/>
        <end position="97"/>
    </location>
</feature>
<name>A0ABY8CWD2_9HYPH</name>
<proteinExistence type="predicted"/>
<sequence length="282" mass="29703">MAQITQERGRHAETASEAAAIALADPRLARSTDQSRLLVCALAAIGFCTLAAASAAVLVPHVRPLLLQEDGIIEMASVVCLAIAAFGAGAASAIWGLRTPLVVAGLIGLAELLDETSFGSRVFGFEPPELYGGGELDGFHDLLILAYRLLNGISSILAWLWVGLMLAVSAGAMLFAARQLGNGLRGAGSWLTDHILIFLHIGFIGLAQVIDVATDSRALSAVEEMLELNAAFALVFYVAQQAHNSWSGKSTAMASYATAKMTPKAHGSKATTDHGRPERRLR</sequence>
<feature type="compositionally biased region" description="Basic and acidic residues" evidence="1">
    <location>
        <begin position="271"/>
        <end position="282"/>
    </location>
</feature>
<reference evidence="3 4" key="1">
    <citation type="submission" date="2023-03" db="EMBL/GenBank/DDBJ databases">
        <authorList>
            <person name="Kaur S."/>
            <person name="Espinosa-Saiz D."/>
            <person name="Velazquez E."/>
            <person name="Menendez E."/>
            <person name="diCenzo G.C."/>
        </authorList>
    </citation>
    <scope>NUCLEOTIDE SEQUENCE [LARGE SCALE GENOMIC DNA]</scope>
    <source>
        <strain evidence="3 4">LMG 27395</strain>
    </source>
</reference>
<protein>
    <submittedName>
        <fullName evidence="3">Uncharacterized protein</fullName>
    </submittedName>
</protein>
<feature type="transmembrane region" description="Helical" evidence="2">
    <location>
        <begin position="195"/>
        <end position="213"/>
    </location>
</feature>
<evidence type="ECO:0000313" key="3">
    <source>
        <dbReference type="EMBL" id="WEX82462.1"/>
    </source>
</evidence>